<dbReference type="EMBL" id="JADOES010000035">
    <property type="protein sequence ID" value="MBT9316924.1"/>
    <property type="molecule type" value="Genomic_DNA"/>
</dbReference>
<keyword evidence="5" id="KW-0418">Kinase</keyword>
<feature type="domain" description="Phytochrome chromophore attachment site" evidence="7">
    <location>
        <begin position="21"/>
        <end position="159"/>
    </location>
</feature>
<dbReference type="PANTHER" id="PTHR43065:SF50">
    <property type="entry name" value="HISTIDINE KINASE"/>
    <property type="match status" value="1"/>
</dbReference>
<dbReference type="InterPro" id="IPR036890">
    <property type="entry name" value="HATPase_C_sf"/>
</dbReference>
<dbReference type="SMART" id="SM00387">
    <property type="entry name" value="HATPase_c"/>
    <property type="match status" value="1"/>
</dbReference>
<dbReference type="Proteomes" id="UP000717364">
    <property type="component" value="Unassembled WGS sequence"/>
</dbReference>
<dbReference type="EC" id="2.7.13.3" evidence="3"/>
<dbReference type="InterPro" id="IPR003594">
    <property type="entry name" value="HATPase_dom"/>
</dbReference>
<feature type="domain" description="Phytochrome chromophore attachment site" evidence="7">
    <location>
        <begin position="563"/>
        <end position="701"/>
    </location>
</feature>
<dbReference type="Gene3D" id="1.10.287.130">
    <property type="match status" value="1"/>
</dbReference>
<feature type="domain" description="Phytochrome chromophore attachment site" evidence="7">
    <location>
        <begin position="202"/>
        <end position="340"/>
    </location>
</feature>
<sequence>MTSQKFKTLADRINIIQRPLALNAIFDNTTVAIRQLLNVDRVAIFKFDPGTNLSGEFIVENVAMGVSSVLTKRIYDHCSGETFTASYHPDQVQAIADIYTADLSPSYVNILDQLQVRANLVVPVLQGQFLWGLLCVHHCQHPRPWHPEEITFVQQIAKHCGVAVQQAEYLAKSNTQAEAFAYRGVCKQALAETISKICQSLDIDELLQTAVTEVRSLLVADRVAIYQFDPVKNWEGKFVAEDVSSSWQSVLSEQVDALCFGEYFTNRYKPRRVQVASDIYAVGGNADYSNILENFQVRANLVVPILQSEKLWGLLCVHQCERTRQWSADDISFLQNIAEHFSVTLQQLQLLDQLRSQTGQQKSLTGVITRIRESLDLETIFQTTAQEVRQLLKVDRVGIFFFQCEKDWEGKFVAEDYGEDIPSILAERVDDRYFGRHYATLYKAGRMYVSNDIYKSGFEENFIHKLERFGIKANVVAPIMNGSELWGLLCIHQCQSPRNWQLSEIEFIEQIAQHLGVALEQWSQVEQLKLQASQLTYISSRERALEQQKLLSQTINAIRDSLQIEEIFDTTTKSIQSLFKTDRVVIYQFNADWSGRFVAESVAEGWPKLVNSLGTIQDTYLMKTQGGRYARQETLAVDDIHKTDYEACHIALLEDFHARAYAVVPIMQGNRLWGLLGVYQNSGPRHWETDELDFLAQVSAQLGVALNQAETVAQVREQAAALQKATERQRALSLTVDKIRQSLDIDVIFTTTTQAVRQLLEVDRVAIYRFNPDWSGVFVADSIVDGWRPAMPVLPMIQDVFSKPDQDGHLPRNEVFVPISQGEKLWGLLMAYQTSKPRYWDDDDVGLLAQVGTQLGIALQQAELLNQTQQQTAQLNQTLQTLKSTQARLVQGEKMAGLGHLAAGIAHEINNPVGFISSNLEPMQEYVTGLLELLKLYQKQYPDPDLLIQEKIDDIEFDFIVEDLPKIMESMKIGATRIVDIVKSMQVFSRVDESAVKNVDIHRGIDSALLILKHRLKAYKRRPAINVVKFYEDLPLIQCYASYLNQVFMNILVNAVDAVEEQNLSDGNIPEIQISTRWQESPRSLLIAFSDNGPGISEDALANIFNPFFTTKPVGKGTGLGLSISYQIVTEMHQGKLSCQSTVGQGTTFYIEIPVALSQLSDA</sequence>
<evidence type="ECO:0000259" key="7">
    <source>
        <dbReference type="PROSITE" id="PS50046"/>
    </source>
</evidence>
<dbReference type="GO" id="GO:0000155">
    <property type="term" value="F:phosphorelay sensor kinase activity"/>
    <property type="evidence" value="ECO:0007669"/>
    <property type="project" value="InterPro"/>
</dbReference>
<dbReference type="Gene3D" id="3.30.450.40">
    <property type="match status" value="6"/>
</dbReference>
<evidence type="ECO:0000256" key="1">
    <source>
        <dbReference type="ARBA" id="ARBA00000085"/>
    </source>
</evidence>
<reference evidence="9" key="2">
    <citation type="journal article" date="2021" name="Mar. Drugs">
        <title>Genome Reduction and Secondary Metabolism of the Marine Sponge-Associated Cyanobacterium Leptothoe.</title>
        <authorList>
            <person name="Konstantinou D."/>
            <person name="Popin R.V."/>
            <person name="Fewer D.P."/>
            <person name="Sivonen K."/>
            <person name="Gkelis S."/>
        </authorList>
    </citation>
    <scope>NUCLEOTIDE SEQUENCE</scope>
    <source>
        <strain evidence="9">TAU-MAC 1115</strain>
    </source>
</reference>
<keyword evidence="4" id="KW-0597">Phosphoprotein</keyword>
<feature type="domain" description="Histidine kinase" evidence="8">
    <location>
        <begin position="904"/>
        <end position="1157"/>
    </location>
</feature>
<dbReference type="PRINTS" id="PR00344">
    <property type="entry name" value="BCTRLSENSOR"/>
</dbReference>
<dbReference type="Pfam" id="PF01590">
    <property type="entry name" value="GAF"/>
    <property type="match status" value="5"/>
</dbReference>
<dbReference type="InterPro" id="IPR029016">
    <property type="entry name" value="GAF-like_dom_sf"/>
</dbReference>
<dbReference type="AlphaFoldDB" id="A0A947DHS2"/>
<feature type="domain" description="Phytochrome chromophore attachment site" evidence="7">
    <location>
        <begin position="744"/>
        <end position="818"/>
    </location>
</feature>
<evidence type="ECO:0000259" key="8">
    <source>
        <dbReference type="PROSITE" id="PS50109"/>
    </source>
</evidence>
<dbReference type="Pfam" id="PF02518">
    <property type="entry name" value="HATPase_c"/>
    <property type="match status" value="1"/>
</dbReference>
<evidence type="ECO:0000313" key="10">
    <source>
        <dbReference type="Proteomes" id="UP000717364"/>
    </source>
</evidence>
<keyword evidence="5" id="KW-0808">Transferase</keyword>
<dbReference type="SUPFAM" id="SSF55781">
    <property type="entry name" value="GAF domain-like"/>
    <property type="match status" value="5"/>
</dbReference>
<dbReference type="PANTHER" id="PTHR43065">
    <property type="entry name" value="SENSOR HISTIDINE KINASE"/>
    <property type="match status" value="1"/>
</dbReference>
<dbReference type="SUPFAM" id="SSF47384">
    <property type="entry name" value="Homodimeric domain of signal transducing histidine kinase"/>
    <property type="match status" value="1"/>
</dbReference>
<feature type="domain" description="Phytochrome chromophore attachment site" evidence="7">
    <location>
        <begin position="376"/>
        <end position="514"/>
    </location>
</feature>
<dbReference type="RefSeq" id="WP_215609990.1">
    <property type="nucleotide sequence ID" value="NZ_JADOES010000035.1"/>
</dbReference>
<accession>A0A947DHS2</accession>
<evidence type="ECO:0000256" key="2">
    <source>
        <dbReference type="ARBA" id="ARBA00006402"/>
    </source>
</evidence>
<evidence type="ECO:0000256" key="3">
    <source>
        <dbReference type="ARBA" id="ARBA00012438"/>
    </source>
</evidence>
<dbReference type="SMART" id="SM00065">
    <property type="entry name" value="GAF"/>
    <property type="match status" value="5"/>
</dbReference>
<reference evidence="9" key="1">
    <citation type="submission" date="2020-11" db="EMBL/GenBank/DDBJ databases">
        <authorList>
            <person name="Konstantinou D."/>
            <person name="Gkelis S."/>
            <person name="Popin R."/>
            <person name="Fewer D."/>
            <person name="Sivonen K."/>
        </authorList>
    </citation>
    <scope>NUCLEOTIDE SEQUENCE</scope>
    <source>
        <strain evidence="9">TAU-MAC 1115</strain>
    </source>
</reference>
<keyword evidence="6" id="KW-0902">Two-component regulatory system</keyword>
<dbReference type="InterPro" id="IPR005467">
    <property type="entry name" value="His_kinase_dom"/>
</dbReference>
<dbReference type="InterPro" id="IPR036097">
    <property type="entry name" value="HisK_dim/P_sf"/>
</dbReference>
<dbReference type="InterPro" id="IPR003018">
    <property type="entry name" value="GAF"/>
</dbReference>
<dbReference type="InterPro" id="IPR003661">
    <property type="entry name" value="HisK_dim/P_dom"/>
</dbReference>
<evidence type="ECO:0000256" key="4">
    <source>
        <dbReference type="ARBA" id="ARBA00022553"/>
    </source>
</evidence>
<comment type="similarity">
    <text evidence="2">In the N-terminal section; belongs to the phytochrome family.</text>
</comment>
<name>A0A947DHS2_9CYAN</name>
<dbReference type="PROSITE" id="PS50109">
    <property type="entry name" value="HIS_KIN"/>
    <property type="match status" value="1"/>
</dbReference>
<dbReference type="InterPro" id="IPR004358">
    <property type="entry name" value="Sig_transdc_His_kin-like_C"/>
</dbReference>
<protein>
    <recommendedName>
        <fullName evidence="3">histidine kinase</fullName>
        <ecNumber evidence="3">2.7.13.3</ecNumber>
    </recommendedName>
</protein>
<organism evidence="9 10">
    <name type="scientific">Leptothoe spongobia TAU-MAC 1115</name>
    <dbReference type="NCBI Taxonomy" id="1967444"/>
    <lineage>
        <taxon>Bacteria</taxon>
        <taxon>Bacillati</taxon>
        <taxon>Cyanobacteriota</taxon>
        <taxon>Cyanophyceae</taxon>
        <taxon>Nodosilineales</taxon>
        <taxon>Cymatolegaceae</taxon>
        <taxon>Leptothoe</taxon>
        <taxon>Leptothoe spongobia</taxon>
    </lineage>
</organism>
<comment type="catalytic activity">
    <reaction evidence="1">
        <text>ATP + protein L-histidine = ADP + protein N-phospho-L-histidine.</text>
        <dbReference type="EC" id="2.7.13.3"/>
    </reaction>
</comment>
<evidence type="ECO:0000313" key="9">
    <source>
        <dbReference type="EMBL" id="MBT9316924.1"/>
    </source>
</evidence>
<dbReference type="SUPFAM" id="SSF55874">
    <property type="entry name" value="ATPase domain of HSP90 chaperone/DNA topoisomerase II/histidine kinase"/>
    <property type="match status" value="1"/>
</dbReference>
<dbReference type="CDD" id="cd00082">
    <property type="entry name" value="HisKA"/>
    <property type="match status" value="1"/>
</dbReference>
<dbReference type="PROSITE" id="PS50046">
    <property type="entry name" value="PHYTOCHROME_2"/>
    <property type="match status" value="5"/>
</dbReference>
<evidence type="ECO:0000256" key="6">
    <source>
        <dbReference type="ARBA" id="ARBA00023012"/>
    </source>
</evidence>
<gene>
    <name evidence="9" type="ORF">IXB50_15955</name>
</gene>
<dbReference type="Gene3D" id="3.30.565.10">
    <property type="entry name" value="Histidine kinase-like ATPase, C-terminal domain"/>
    <property type="match status" value="1"/>
</dbReference>
<evidence type="ECO:0000256" key="5">
    <source>
        <dbReference type="ARBA" id="ARBA00022777"/>
    </source>
</evidence>
<keyword evidence="10" id="KW-1185">Reference proteome</keyword>
<proteinExistence type="inferred from homology"/>
<dbReference type="InterPro" id="IPR016132">
    <property type="entry name" value="Phyto_chromo_attachment"/>
</dbReference>
<comment type="caution">
    <text evidence="9">The sequence shown here is derived from an EMBL/GenBank/DDBJ whole genome shotgun (WGS) entry which is preliminary data.</text>
</comment>